<dbReference type="Gene3D" id="1.10.230.10">
    <property type="entry name" value="Cytochrome P450-Terp, domain 2"/>
    <property type="match status" value="1"/>
</dbReference>
<gene>
    <name evidence="12" type="ORF">CCAE0312_LOCUS2955</name>
</gene>
<dbReference type="InterPro" id="IPR036291">
    <property type="entry name" value="NAD(P)-bd_dom_sf"/>
</dbReference>
<dbReference type="SUPFAM" id="SSF51735">
    <property type="entry name" value="NAD(P)-binding Rossmann-fold domains"/>
    <property type="match status" value="1"/>
</dbReference>
<keyword evidence="6" id="KW-0479">Metal-binding</keyword>
<evidence type="ECO:0000256" key="4">
    <source>
        <dbReference type="ARBA" id="ARBA00022516"/>
    </source>
</evidence>
<keyword evidence="9" id="KW-0460">Magnesium</keyword>
<dbReference type="InterPro" id="IPR017866">
    <property type="entry name" value="Succ-CoA_synthase_bsu_CS"/>
</dbReference>
<dbReference type="InterPro" id="IPR016143">
    <property type="entry name" value="Citrate_synth-like_sm_a-sub"/>
</dbReference>
<dbReference type="InterPro" id="IPR005811">
    <property type="entry name" value="SUCC_ACL_C"/>
</dbReference>
<evidence type="ECO:0000256" key="9">
    <source>
        <dbReference type="ARBA" id="ARBA00022842"/>
    </source>
</evidence>
<keyword evidence="3" id="KW-0963">Cytoplasm</keyword>
<dbReference type="InterPro" id="IPR016102">
    <property type="entry name" value="Succinyl-CoA_synth-like"/>
</dbReference>
<evidence type="ECO:0000259" key="11">
    <source>
        <dbReference type="Pfam" id="PF00549"/>
    </source>
</evidence>
<dbReference type="InterPro" id="IPR002020">
    <property type="entry name" value="Citrate_synthase"/>
</dbReference>
<evidence type="ECO:0000256" key="5">
    <source>
        <dbReference type="ARBA" id="ARBA00022679"/>
    </source>
</evidence>
<dbReference type="CDD" id="cd06100">
    <property type="entry name" value="CCL_ACL-C"/>
    <property type="match status" value="1"/>
</dbReference>
<dbReference type="Gene3D" id="1.10.580.10">
    <property type="entry name" value="Citrate Synthase, domain 1"/>
    <property type="match status" value="1"/>
</dbReference>
<dbReference type="PROSITE" id="PS01216">
    <property type="entry name" value="SUCCINYL_COA_LIG_1"/>
    <property type="match status" value="1"/>
</dbReference>
<dbReference type="Gene3D" id="3.40.50.720">
    <property type="entry name" value="NAD(P)-binding Rossmann-like Domain"/>
    <property type="match status" value="1"/>
</dbReference>
<keyword evidence="7" id="KW-0547">Nucleotide-binding</keyword>
<dbReference type="PANTHER" id="PTHR23118:SF42">
    <property type="entry name" value="ATP-CITRATE SYNTHASE"/>
    <property type="match status" value="1"/>
</dbReference>
<dbReference type="Pfam" id="PF00285">
    <property type="entry name" value="Citrate_synt"/>
    <property type="match status" value="1"/>
</dbReference>
<dbReference type="Pfam" id="PF00549">
    <property type="entry name" value="Ligase_CoA"/>
    <property type="match status" value="1"/>
</dbReference>
<evidence type="ECO:0000256" key="7">
    <source>
        <dbReference type="ARBA" id="ARBA00022741"/>
    </source>
</evidence>
<dbReference type="GO" id="GO:0006633">
    <property type="term" value="P:fatty acid biosynthetic process"/>
    <property type="evidence" value="ECO:0007669"/>
    <property type="project" value="TreeGrafter"/>
</dbReference>
<dbReference type="InterPro" id="IPR036969">
    <property type="entry name" value="Citrate_synthase_sf"/>
</dbReference>
<accession>A0A7S1XDC3</accession>
<feature type="domain" description="ATP-citrate synthase/succinyl-CoA ligase C-terminal" evidence="11">
    <location>
        <begin position="184"/>
        <end position="310"/>
    </location>
</feature>
<keyword evidence="5" id="KW-0808">Transferase</keyword>
<keyword evidence="8" id="KW-0067">ATP-binding</keyword>
<dbReference type="InterPro" id="IPR016142">
    <property type="entry name" value="Citrate_synth-like_lrg_a-sub"/>
</dbReference>
<evidence type="ECO:0000256" key="1">
    <source>
        <dbReference type="ARBA" id="ARBA00004496"/>
    </source>
</evidence>
<sequence length="631" mass="67969">MAMVDSVSSGSKSMLFHNRTQGIFYNYKRQPIQRMLDFDYVCQREIPSIAAIVSPGALPGGFQKAFFGKEEIALPAYGSTEEACAAHPAADVFINFASYRSAFASTMDALGRSTIRTVVVIAEGVPERKTKVLIHEANAKGKVIIGPATVGGVQAGAFKIGDTAGTMENIMHCKLYRPGSVGFVSKSGGLSNEMYNVLSRTTDGLFEGIAVGGDAFPGSTLTDHVLRFQDMDQVKMIVLLGELGGTDEYGVVEALRNGKLTKPIVCWVSGTCAKWFNASEVQFGHAGARSGSADESAEAKNEALRSAGAVVPTSFEKFEETIAWTYQKLVSDGFLTPAREVEPRTLPEDLSSAIKAGAIRKSTNVVCTISNDTGEEPTYVGVPISEIIRDSYSIGDVIALLWFKKLLPAWATKFIELVLVTAADHGPCVSGAHNTIVAARAGRDLVSSLASGLLTIGPRFGGAVDQAAINFKSFCDRGISAQDFVETLKQSGQRVEGIGHRIKTAENRDKRVQLLSSYAEDHFASTRYLDYAKSVEAYTLQKANNLVLNIDGCIGALFVDMLCGCEQFSEAEVEDILELGALNGIFILSRSIGLIGHALDQKRMKQPLYRHPADDVLYAESERPPPRNVGS</sequence>
<organism evidence="12">
    <name type="scientific">Compsopogon caeruleus</name>
    <dbReference type="NCBI Taxonomy" id="31354"/>
    <lineage>
        <taxon>Eukaryota</taxon>
        <taxon>Rhodophyta</taxon>
        <taxon>Compsopogonophyceae</taxon>
        <taxon>Compsopogonales</taxon>
        <taxon>Compsopogonaceae</taxon>
        <taxon>Compsopogon</taxon>
    </lineage>
</organism>
<dbReference type="GO" id="GO:0046872">
    <property type="term" value="F:metal ion binding"/>
    <property type="evidence" value="ECO:0007669"/>
    <property type="project" value="UniProtKB-KW"/>
</dbReference>
<dbReference type="SUPFAM" id="SSF48256">
    <property type="entry name" value="Citrate synthase"/>
    <property type="match status" value="1"/>
</dbReference>
<evidence type="ECO:0000313" key="12">
    <source>
        <dbReference type="EMBL" id="CAD9230901.1"/>
    </source>
</evidence>
<keyword evidence="4" id="KW-0444">Lipid biosynthesis</keyword>
<keyword evidence="10" id="KW-0443">Lipid metabolism</keyword>
<evidence type="ECO:0000256" key="10">
    <source>
        <dbReference type="ARBA" id="ARBA00023098"/>
    </source>
</evidence>
<dbReference type="GO" id="GO:0005524">
    <property type="term" value="F:ATP binding"/>
    <property type="evidence" value="ECO:0007669"/>
    <property type="project" value="UniProtKB-KW"/>
</dbReference>
<dbReference type="InterPro" id="IPR033847">
    <property type="entry name" value="Citrt_syn/SCS-alpha_CS"/>
</dbReference>
<comment type="subcellular location">
    <subcellularLocation>
        <location evidence="1">Cytoplasm</location>
    </subcellularLocation>
</comment>
<dbReference type="EC" id="2.3.3.8" evidence="2"/>
<evidence type="ECO:0000256" key="3">
    <source>
        <dbReference type="ARBA" id="ARBA00022490"/>
    </source>
</evidence>
<dbReference type="FunFam" id="3.40.50.261:FF:000003">
    <property type="entry name" value="ATP-citrate synthase subunit"/>
    <property type="match status" value="1"/>
</dbReference>
<dbReference type="Gene3D" id="3.40.50.261">
    <property type="entry name" value="Succinyl-CoA synthetase domains"/>
    <property type="match status" value="1"/>
</dbReference>
<dbReference type="GO" id="GO:0005829">
    <property type="term" value="C:cytosol"/>
    <property type="evidence" value="ECO:0007669"/>
    <property type="project" value="TreeGrafter"/>
</dbReference>
<name>A0A7S1XDC3_9RHOD</name>
<reference evidence="12" key="1">
    <citation type="submission" date="2021-01" db="EMBL/GenBank/DDBJ databases">
        <authorList>
            <person name="Corre E."/>
            <person name="Pelletier E."/>
            <person name="Niang G."/>
            <person name="Scheremetjew M."/>
            <person name="Finn R."/>
            <person name="Kale V."/>
            <person name="Holt S."/>
            <person name="Cochrane G."/>
            <person name="Meng A."/>
            <person name="Brown T."/>
            <person name="Cohen L."/>
        </authorList>
    </citation>
    <scope>NUCLEOTIDE SEQUENCE</scope>
    <source>
        <strain evidence="12">SAG 36.94</strain>
    </source>
</reference>
<evidence type="ECO:0000256" key="8">
    <source>
        <dbReference type="ARBA" id="ARBA00022840"/>
    </source>
</evidence>
<evidence type="ECO:0000256" key="2">
    <source>
        <dbReference type="ARBA" id="ARBA00012639"/>
    </source>
</evidence>
<dbReference type="GO" id="GO:0006085">
    <property type="term" value="P:acetyl-CoA biosynthetic process"/>
    <property type="evidence" value="ECO:0007669"/>
    <property type="project" value="TreeGrafter"/>
</dbReference>
<dbReference type="PROSITE" id="PS01217">
    <property type="entry name" value="SUCCINYL_COA_LIG_3"/>
    <property type="match status" value="1"/>
</dbReference>
<dbReference type="AlphaFoldDB" id="A0A7S1XDC3"/>
<dbReference type="EMBL" id="HBGH01005505">
    <property type="protein sequence ID" value="CAD9230901.1"/>
    <property type="molecule type" value="Transcribed_RNA"/>
</dbReference>
<dbReference type="GO" id="GO:0003878">
    <property type="term" value="F:ATP citrate synthase activity"/>
    <property type="evidence" value="ECO:0007669"/>
    <property type="project" value="UniProtKB-EC"/>
</dbReference>
<evidence type="ECO:0000256" key="6">
    <source>
        <dbReference type="ARBA" id="ARBA00022723"/>
    </source>
</evidence>
<dbReference type="PANTHER" id="PTHR23118">
    <property type="entry name" value="ATP-CITRATE SYNTHASE"/>
    <property type="match status" value="1"/>
</dbReference>
<protein>
    <recommendedName>
        <fullName evidence="2">ATP citrate synthase</fullName>
        <ecNumber evidence="2">2.3.3.8</ecNumber>
    </recommendedName>
</protein>
<proteinExistence type="predicted"/>